<reference evidence="2 3" key="1">
    <citation type="submission" date="2018-06" db="EMBL/GenBank/DDBJ databases">
        <authorList>
            <consortium name="Pathogen Informatics"/>
            <person name="Doyle S."/>
        </authorList>
    </citation>
    <scope>NUCLEOTIDE SEQUENCE [LARGE SCALE GENOMIC DNA]</scope>
    <source>
        <strain evidence="2 3">NCTC13532</strain>
    </source>
</reference>
<sequence length="99" mass="10671">MKKITLLTAILVTGAVSAHTAISKTEKAKKMSSKTIKIEKIKSVTPPEGTWYATTSCGVSAQTTQPNWTIWQVQEWAAAIERNYCSGKTGLSNSSGLQP</sequence>
<proteinExistence type="predicted"/>
<evidence type="ECO:0000313" key="2">
    <source>
        <dbReference type="EMBL" id="SUX46531.1"/>
    </source>
</evidence>
<dbReference type="Proteomes" id="UP000254282">
    <property type="component" value="Unassembled WGS sequence"/>
</dbReference>
<dbReference type="AlphaFoldDB" id="A0A381FJ08"/>
<keyword evidence="1" id="KW-0732">Signal</keyword>
<gene>
    <name evidence="2" type="ORF">NCTC13532_02085</name>
</gene>
<feature type="chain" id="PRO_5016615671" evidence="1">
    <location>
        <begin position="19"/>
        <end position="99"/>
    </location>
</feature>
<feature type="signal peptide" evidence="1">
    <location>
        <begin position="1"/>
        <end position="18"/>
    </location>
</feature>
<evidence type="ECO:0000313" key="3">
    <source>
        <dbReference type="Proteomes" id="UP000254282"/>
    </source>
</evidence>
<dbReference type="RefSeq" id="WP_115620222.1">
    <property type="nucleotide sequence ID" value="NZ_UFVR01000004.1"/>
</dbReference>
<dbReference type="EMBL" id="UFVR01000004">
    <property type="protein sequence ID" value="SUX46531.1"/>
    <property type="molecule type" value="Genomic_DNA"/>
</dbReference>
<organism evidence="2 3">
    <name type="scientific">Chryseobacterium indoltheticum</name>
    <dbReference type="NCBI Taxonomy" id="254"/>
    <lineage>
        <taxon>Bacteria</taxon>
        <taxon>Pseudomonadati</taxon>
        <taxon>Bacteroidota</taxon>
        <taxon>Flavobacteriia</taxon>
        <taxon>Flavobacteriales</taxon>
        <taxon>Weeksellaceae</taxon>
        <taxon>Chryseobacterium group</taxon>
        <taxon>Chryseobacterium</taxon>
    </lineage>
</organism>
<evidence type="ECO:0000256" key="1">
    <source>
        <dbReference type="SAM" id="SignalP"/>
    </source>
</evidence>
<name>A0A381FJ08_9FLAO</name>
<protein>
    <submittedName>
        <fullName evidence="2">Uncharacterized protein</fullName>
    </submittedName>
</protein>
<accession>A0A381FJ08</accession>